<dbReference type="PROSITE" id="PS51257">
    <property type="entry name" value="PROKAR_LIPOPROTEIN"/>
    <property type="match status" value="1"/>
</dbReference>
<protein>
    <recommendedName>
        <fullName evidence="3">LppX_LprAFG lipoprotein</fullName>
    </recommendedName>
</protein>
<name>A0A2R4X2U0_9EURY</name>
<organism evidence="1 2">
    <name type="scientific">Halococcoides cellulosivorans</name>
    <dbReference type="NCBI Taxonomy" id="1679096"/>
    <lineage>
        <taxon>Archaea</taxon>
        <taxon>Methanobacteriati</taxon>
        <taxon>Methanobacteriota</taxon>
        <taxon>Stenosarchaea group</taxon>
        <taxon>Halobacteria</taxon>
        <taxon>Halobacteriales</taxon>
        <taxon>Haloarculaceae</taxon>
        <taxon>Halococcoides</taxon>
    </lineage>
</organism>
<keyword evidence="2" id="KW-1185">Reference proteome</keyword>
<sequence length="258" mass="27607">MRRQGLAGLALVAVIVLAGCTSGPISVSTNETATPTATPVVPAEIQNATADSYRFSYDATLTNRNGPLNVTADGVVDRSARRLNVTYTYGDPIDRRLAVVAIENATYHRENGTWSERDESVDWDQDPLAHQRAIWAASNTSTVNGSTTNGSTANATNASAFADSEPTIDADDEVVTLSVSNRSAVEGLLRSAPFGLPETVYVDNATYLVTRDRDGPIREVRLRATIIQSNNEGEIDARLTFSDHGAPVSVETPPIAEE</sequence>
<dbReference type="RefSeq" id="WP_108383259.1">
    <property type="nucleotide sequence ID" value="NZ_CP028858.1"/>
</dbReference>
<dbReference type="Proteomes" id="UP000244727">
    <property type="component" value="Chromosome"/>
</dbReference>
<dbReference type="EMBL" id="CP028858">
    <property type="protein sequence ID" value="AWB28102.1"/>
    <property type="molecule type" value="Genomic_DNA"/>
</dbReference>
<dbReference type="Gene3D" id="2.50.20.20">
    <property type="match status" value="1"/>
</dbReference>
<proteinExistence type="predicted"/>
<accession>A0A2R4X2U0</accession>
<dbReference type="KEGG" id="harc:HARCEL1_10485"/>
<reference evidence="1 2" key="1">
    <citation type="submission" date="2018-04" db="EMBL/GenBank/DDBJ databases">
        <title>Halococcoides cellulosivorans gen. nov., sp. nov., an extremely halophilic cellulose-utilizing haloarchaeon from hypersaline lakes.</title>
        <authorList>
            <person name="Sorokin D.Y."/>
            <person name="Toshchakov S.V."/>
            <person name="Samarov N.I."/>
            <person name="Korzhenkov A."/>
            <person name="Kublanov I.V."/>
        </authorList>
    </citation>
    <scope>NUCLEOTIDE SEQUENCE [LARGE SCALE GENOMIC DNA]</scope>
    <source>
        <strain evidence="1 2">HArcel1</strain>
    </source>
</reference>
<dbReference type="GeneID" id="36512938"/>
<evidence type="ECO:0000313" key="1">
    <source>
        <dbReference type="EMBL" id="AWB28102.1"/>
    </source>
</evidence>
<gene>
    <name evidence="1" type="ORF">HARCEL1_10485</name>
</gene>
<dbReference type="AlphaFoldDB" id="A0A2R4X2U0"/>
<evidence type="ECO:0000313" key="2">
    <source>
        <dbReference type="Proteomes" id="UP000244727"/>
    </source>
</evidence>
<evidence type="ECO:0008006" key="3">
    <source>
        <dbReference type="Google" id="ProtNLM"/>
    </source>
</evidence>